<evidence type="ECO:0000259" key="12">
    <source>
        <dbReference type="Pfam" id="PF07715"/>
    </source>
</evidence>
<dbReference type="InterPro" id="IPR039426">
    <property type="entry name" value="TonB-dep_rcpt-like"/>
</dbReference>
<keyword evidence="10" id="KW-0732">Signal</keyword>
<keyword evidence="14" id="KW-1185">Reference proteome</keyword>
<dbReference type="InterPro" id="IPR006311">
    <property type="entry name" value="TAT_signal"/>
</dbReference>
<dbReference type="PANTHER" id="PTHR47234">
    <property type="match status" value="1"/>
</dbReference>
<dbReference type="PANTHER" id="PTHR47234:SF2">
    <property type="entry name" value="TONB-DEPENDENT RECEPTOR"/>
    <property type="match status" value="1"/>
</dbReference>
<dbReference type="RefSeq" id="WP_377359984.1">
    <property type="nucleotide sequence ID" value="NZ_JBHTCM010000015.1"/>
</dbReference>
<evidence type="ECO:0000256" key="4">
    <source>
        <dbReference type="ARBA" id="ARBA00022692"/>
    </source>
</evidence>
<sequence>MKMTDTQRRVRRAALLAGAAVAIAMPAMVPVHAVAQEAGALEEIVVTGSRIRAPNLVSTSPVTAVTGEDIKAQGVTRVEDLVNSLPQAFAAQGGQVSNGSTGTATVNLRGLGSSRTLVLIDGRRLMPGDPSVPSPDLNFIPSSLVQRVDVNTGGASAVYGSDAIAGVVNFIMERDFEGVRVDVQHGFYMHHNESDGIQSIIRAKSASASVPTDFAVPDSNVTDGEQSEATLVIGANSADGKGNVTAYAGYREIKAVLQGDRDFSSCSLNSGDVFTCGGSGTAYPARFGSWVVDPAGPGNTFRPRNASTDVYNFGPTNYYQRPDERYVLGAFAHYEIQPWADVYADVMYMDDRSIYQIAPGGIFAGTFSVNCDNPFMTPTQQQQLCGANAGTRNNFTGTIARRNIEGGGRQGDMRHSAYRFVTGVRGDITDEWNYDAYLQYGATSFNRAQTGFFQTQKIRNALIARRDANGNIVCQAAIDGSDTSCVPYNIFKIGGVTQEALDYLETPSYATGNTEEMIISGSLAGDLTNYGVVSPFATSGVGVAFGIEYRSEYLDSASDYTAAAGLLNGSGGASLPVEGDFDTKEIYGEIRIPLVEDKPFAQSLELDAGFRYSEYSSVGSTDAYKAGLIWSPVSDLRFRGSFQRAVRAPNILELYDPQVVQLDGSTDPCAGLSAGDSLVARCAQAFGLTAAQVLAIEENPASQYNGKNGGNPNLDPETSDTYSIGVVLTPEFAPGLTVSFDYFDIKVEDYISGIGADLIISRCLETLDPYFCGLVNRDANGSLWLSDQGYITNTTLNTGSLKTTGIDVNIDYSLDLEDVGLNNAGSLAFTMAGTWLDTLKTQPLPNDKAYDCTGYYGTVCGTPNPEWRHKARLTWTTPITGLTLSTQWRYYSKAELDATSDQPGLNNPAQVAGTDLKLGTQNYFDATITYQFLESYTLRIGANNIFDRDPPLTGSANCPTGPCNGNTWPQVYQDAMGRYVFVGLTAKY</sequence>
<dbReference type="InterPro" id="IPR000531">
    <property type="entry name" value="Beta-barrel_TonB"/>
</dbReference>
<dbReference type="InterPro" id="IPR037066">
    <property type="entry name" value="Plug_dom_sf"/>
</dbReference>
<protein>
    <submittedName>
        <fullName evidence="13">TonB-dependent receptor domain-containing protein</fullName>
    </submittedName>
</protein>
<dbReference type="PROSITE" id="PS51318">
    <property type="entry name" value="TAT"/>
    <property type="match status" value="1"/>
</dbReference>
<proteinExistence type="inferred from homology"/>
<evidence type="ECO:0000259" key="11">
    <source>
        <dbReference type="Pfam" id="PF00593"/>
    </source>
</evidence>
<keyword evidence="2 8" id="KW-0813">Transport</keyword>
<dbReference type="Gene3D" id="2.170.130.10">
    <property type="entry name" value="TonB-dependent receptor, plug domain"/>
    <property type="match status" value="1"/>
</dbReference>
<keyword evidence="4 8" id="KW-0812">Transmembrane</keyword>
<dbReference type="EMBL" id="JBHTCM010000015">
    <property type="protein sequence ID" value="MFC7334426.1"/>
    <property type="molecule type" value="Genomic_DNA"/>
</dbReference>
<dbReference type="SUPFAM" id="SSF56935">
    <property type="entry name" value="Porins"/>
    <property type="match status" value="1"/>
</dbReference>
<evidence type="ECO:0000313" key="13">
    <source>
        <dbReference type="EMBL" id="MFC7334426.1"/>
    </source>
</evidence>
<gene>
    <name evidence="13" type="ORF">ACFQPS_14750</name>
</gene>
<evidence type="ECO:0000256" key="6">
    <source>
        <dbReference type="ARBA" id="ARBA00023136"/>
    </source>
</evidence>
<evidence type="ECO:0000256" key="10">
    <source>
        <dbReference type="SAM" id="SignalP"/>
    </source>
</evidence>
<evidence type="ECO:0000256" key="1">
    <source>
        <dbReference type="ARBA" id="ARBA00004571"/>
    </source>
</evidence>
<evidence type="ECO:0000256" key="5">
    <source>
        <dbReference type="ARBA" id="ARBA00023077"/>
    </source>
</evidence>
<dbReference type="PROSITE" id="PS52016">
    <property type="entry name" value="TONB_DEPENDENT_REC_3"/>
    <property type="match status" value="1"/>
</dbReference>
<evidence type="ECO:0000256" key="2">
    <source>
        <dbReference type="ARBA" id="ARBA00022448"/>
    </source>
</evidence>
<keyword evidence="5 9" id="KW-0798">TonB box</keyword>
<evidence type="ECO:0000313" key="14">
    <source>
        <dbReference type="Proteomes" id="UP001596456"/>
    </source>
</evidence>
<evidence type="ECO:0000256" key="8">
    <source>
        <dbReference type="PROSITE-ProRule" id="PRU01360"/>
    </source>
</evidence>
<feature type="signal peptide" evidence="10">
    <location>
        <begin position="1"/>
        <end position="33"/>
    </location>
</feature>
<name>A0ABW2KWJ4_9PROT</name>
<comment type="subcellular location">
    <subcellularLocation>
        <location evidence="1 8">Cell outer membrane</location>
        <topology evidence="1 8">Multi-pass membrane protein</topology>
    </subcellularLocation>
</comment>
<keyword evidence="3 8" id="KW-1134">Transmembrane beta strand</keyword>
<comment type="caution">
    <text evidence="13">The sequence shown here is derived from an EMBL/GenBank/DDBJ whole genome shotgun (WGS) entry which is preliminary data.</text>
</comment>
<dbReference type="Pfam" id="PF00593">
    <property type="entry name" value="TonB_dep_Rec_b-barrel"/>
    <property type="match status" value="1"/>
</dbReference>
<feature type="chain" id="PRO_5047422377" evidence="10">
    <location>
        <begin position="34"/>
        <end position="988"/>
    </location>
</feature>
<feature type="domain" description="TonB-dependent receptor plug" evidence="12">
    <location>
        <begin position="58"/>
        <end position="167"/>
    </location>
</feature>
<evidence type="ECO:0000256" key="7">
    <source>
        <dbReference type="ARBA" id="ARBA00023237"/>
    </source>
</evidence>
<keyword evidence="13" id="KW-0675">Receptor</keyword>
<dbReference type="Gene3D" id="2.40.170.20">
    <property type="entry name" value="TonB-dependent receptor, beta-barrel domain"/>
    <property type="match status" value="1"/>
</dbReference>
<dbReference type="Proteomes" id="UP001596456">
    <property type="component" value="Unassembled WGS sequence"/>
</dbReference>
<evidence type="ECO:0000256" key="9">
    <source>
        <dbReference type="RuleBase" id="RU003357"/>
    </source>
</evidence>
<reference evidence="14" key="1">
    <citation type="journal article" date="2019" name="Int. J. Syst. Evol. Microbiol.">
        <title>The Global Catalogue of Microorganisms (GCM) 10K type strain sequencing project: providing services to taxonomists for standard genome sequencing and annotation.</title>
        <authorList>
            <consortium name="The Broad Institute Genomics Platform"/>
            <consortium name="The Broad Institute Genome Sequencing Center for Infectious Disease"/>
            <person name="Wu L."/>
            <person name="Ma J."/>
        </authorList>
    </citation>
    <scope>NUCLEOTIDE SEQUENCE [LARGE SCALE GENOMIC DNA]</scope>
    <source>
        <strain evidence="14">CGMCC 1.16275</strain>
    </source>
</reference>
<accession>A0ABW2KWJ4</accession>
<comment type="similarity">
    <text evidence="8 9">Belongs to the TonB-dependent receptor family.</text>
</comment>
<keyword evidence="6 8" id="KW-0472">Membrane</keyword>
<dbReference type="InterPro" id="IPR036942">
    <property type="entry name" value="Beta-barrel_TonB_sf"/>
</dbReference>
<keyword evidence="7 8" id="KW-0998">Cell outer membrane</keyword>
<feature type="domain" description="TonB-dependent receptor-like beta-barrel" evidence="11">
    <location>
        <begin position="394"/>
        <end position="945"/>
    </location>
</feature>
<organism evidence="13 14">
    <name type="scientific">Rhodocista pekingensis</name>
    <dbReference type="NCBI Taxonomy" id="201185"/>
    <lineage>
        <taxon>Bacteria</taxon>
        <taxon>Pseudomonadati</taxon>
        <taxon>Pseudomonadota</taxon>
        <taxon>Alphaproteobacteria</taxon>
        <taxon>Rhodospirillales</taxon>
        <taxon>Azospirillaceae</taxon>
        <taxon>Rhodocista</taxon>
    </lineage>
</organism>
<evidence type="ECO:0000256" key="3">
    <source>
        <dbReference type="ARBA" id="ARBA00022452"/>
    </source>
</evidence>
<dbReference type="Pfam" id="PF07715">
    <property type="entry name" value="Plug"/>
    <property type="match status" value="1"/>
</dbReference>
<dbReference type="InterPro" id="IPR012910">
    <property type="entry name" value="Plug_dom"/>
</dbReference>